<dbReference type="EMBL" id="JAMQBH010000056">
    <property type="protein sequence ID" value="MCM2518306.1"/>
    <property type="molecule type" value="Genomic_DNA"/>
</dbReference>
<organism evidence="1 2">
    <name type="scientific">Streptomyces griseoincarnatus</name>
    <dbReference type="NCBI Taxonomy" id="29305"/>
    <lineage>
        <taxon>Bacteria</taxon>
        <taxon>Bacillati</taxon>
        <taxon>Actinomycetota</taxon>
        <taxon>Actinomycetes</taxon>
        <taxon>Kitasatosporales</taxon>
        <taxon>Streptomycetaceae</taxon>
        <taxon>Streptomyces</taxon>
        <taxon>Streptomyces griseoincarnatus group</taxon>
    </lineage>
</organism>
<dbReference type="RefSeq" id="WP_251100489.1">
    <property type="nucleotide sequence ID" value="NZ_JAMQBH010000056.1"/>
</dbReference>
<name>A0ABT0W6M6_STRGI</name>
<evidence type="ECO:0000313" key="1">
    <source>
        <dbReference type="EMBL" id="MCM2518306.1"/>
    </source>
</evidence>
<protein>
    <submittedName>
        <fullName evidence="1">Uncharacterized protein</fullName>
    </submittedName>
</protein>
<reference evidence="1 2" key="1">
    <citation type="submission" date="2022-06" db="EMBL/GenBank/DDBJ databases">
        <title>Whole genome sequence of Streptomyces griseoincarnatus RB7AG.</title>
        <authorList>
            <person name="Ray L."/>
            <person name="Behera S."/>
            <person name="Panda A.N."/>
        </authorList>
    </citation>
    <scope>NUCLEOTIDE SEQUENCE [LARGE SCALE GENOMIC DNA]</scope>
    <source>
        <strain evidence="1 2">RB7AG</strain>
    </source>
</reference>
<accession>A0ABT0W6M6</accession>
<dbReference type="Proteomes" id="UP001523263">
    <property type="component" value="Unassembled WGS sequence"/>
</dbReference>
<proteinExistence type="predicted"/>
<gene>
    <name evidence="1" type="ORF">NC658_34645</name>
</gene>
<evidence type="ECO:0000313" key="2">
    <source>
        <dbReference type="Proteomes" id="UP001523263"/>
    </source>
</evidence>
<sequence length="64" mass="7069">MPTYVERGDHPWERVVETTNELLAAVGDIKNTTRLETALEAFGQAVVAVSQPRSSLWARLCGRA</sequence>
<keyword evidence="2" id="KW-1185">Reference proteome</keyword>
<comment type="caution">
    <text evidence="1">The sequence shown here is derived from an EMBL/GenBank/DDBJ whole genome shotgun (WGS) entry which is preliminary data.</text>
</comment>